<evidence type="ECO:0000256" key="6">
    <source>
        <dbReference type="ARBA" id="ARBA00022723"/>
    </source>
</evidence>
<gene>
    <name evidence="16" type="ORF">GSBLH_T00003683001</name>
</gene>
<dbReference type="Proteomes" id="UP000008312">
    <property type="component" value="Unassembled WGS sequence"/>
</dbReference>
<dbReference type="CDD" id="cd00741">
    <property type="entry name" value="Lipase"/>
    <property type="match status" value="1"/>
</dbReference>
<dbReference type="InParanoid" id="D8M732"/>
<dbReference type="InterPro" id="IPR029058">
    <property type="entry name" value="AB_hydrolase_fold"/>
</dbReference>
<sequence length="361" mass="40840">MKDYNQLKVSFFGEGEAQISLQSLIHEIGGALIYCTDLNLFLFLFDLSDFVESAERLGSSLTTPPTTLSSSAFAGPAGPRGFLLSFADVQPLDEAGKEYGFDGTGEYTHRGMYLVAKEVLNDVLRMNILPAIFHKQPISNDDVDLPPELLDHITASTRLVIVGHSLGGGAAALMSIFLQSQYPNTCCAFDPPGETLSPRLREESTRFITTTVFGYDIFPRVSSYTFSLLQDNIVSSLCYCKLSKSRFFWLAFANRLDMKSLFYTTFAEMSWEKQDTLSNWLMQNQEHQEQYAKKCFLPGNIMYVKFDKLYVLTKKGRKKTLVREKAVHAVAEEFLDIRLGHHFWFNHWVFLVGKEGEGREA</sequence>
<proteinExistence type="predicted"/>
<keyword evidence="6" id="KW-0479">Metal-binding</keyword>
<evidence type="ECO:0000256" key="8">
    <source>
        <dbReference type="ARBA" id="ARBA00022837"/>
    </source>
</evidence>
<dbReference type="GO" id="GO:0016298">
    <property type="term" value="F:lipase activity"/>
    <property type="evidence" value="ECO:0007669"/>
    <property type="project" value="TreeGrafter"/>
</dbReference>
<evidence type="ECO:0000256" key="1">
    <source>
        <dbReference type="ARBA" id="ARBA00001913"/>
    </source>
</evidence>
<keyword evidence="10" id="KW-1133">Transmembrane helix</keyword>
<dbReference type="EMBL" id="FN668672">
    <property type="protein sequence ID" value="CBK23871.2"/>
    <property type="molecule type" value="Genomic_DNA"/>
</dbReference>
<dbReference type="SUPFAM" id="SSF53474">
    <property type="entry name" value="alpha/beta-Hydrolases"/>
    <property type="match status" value="1"/>
</dbReference>
<name>D8M732_BLAHO</name>
<evidence type="ECO:0000256" key="13">
    <source>
        <dbReference type="ARBA" id="ARBA00024531"/>
    </source>
</evidence>
<keyword evidence="9" id="KW-0442">Lipid degradation</keyword>
<evidence type="ECO:0000256" key="3">
    <source>
        <dbReference type="ARBA" id="ARBA00022475"/>
    </source>
</evidence>
<dbReference type="GeneID" id="24920760"/>
<keyword evidence="11" id="KW-0443">Lipid metabolism</keyword>
<accession>D8M732</accession>
<keyword evidence="17" id="KW-1185">Reference proteome</keyword>
<dbReference type="GO" id="GO:0016042">
    <property type="term" value="P:lipid catabolic process"/>
    <property type="evidence" value="ECO:0007669"/>
    <property type="project" value="UniProtKB-KW"/>
</dbReference>
<dbReference type="EC" id="3.1.1.116" evidence="14"/>
<keyword evidence="7" id="KW-0378">Hydrolase</keyword>
<evidence type="ECO:0000256" key="4">
    <source>
        <dbReference type="ARBA" id="ARBA00022553"/>
    </source>
</evidence>
<evidence type="ECO:0000256" key="7">
    <source>
        <dbReference type="ARBA" id="ARBA00022801"/>
    </source>
</evidence>
<keyword evidence="5" id="KW-0812">Transmembrane</keyword>
<protein>
    <recommendedName>
        <fullName evidence="14">sn-1-specific diacylglycerol lipase</fullName>
        <ecNumber evidence="14">3.1.1.116</ecNumber>
    </recommendedName>
</protein>
<evidence type="ECO:0000256" key="12">
    <source>
        <dbReference type="ARBA" id="ARBA00023136"/>
    </source>
</evidence>
<evidence type="ECO:0000256" key="5">
    <source>
        <dbReference type="ARBA" id="ARBA00022692"/>
    </source>
</evidence>
<dbReference type="GO" id="GO:0046872">
    <property type="term" value="F:metal ion binding"/>
    <property type="evidence" value="ECO:0007669"/>
    <property type="project" value="UniProtKB-KW"/>
</dbReference>
<evidence type="ECO:0000256" key="9">
    <source>
        <dbReference type="ARBA" id="ARBA00022963"/>
    </source>
</evidence>
<dbReference type="Gene3D" id="3.40.50.1820">
    <property type="entry name" value="alpha/beta hydrolase"/>
    <property type="match status" value="1"/>
</dbReference>
<evidence type="ECO:0000313" key="17">
    <source>
        <dbReference type="Proteomes" id="UP000008312"/>
    </source>
</evidence>
<dbReference type="AlphaFoldDB" id="D8M732"/>
<evidence type="ECO:0000259" key="15">
    <source>
        <dbReference type="Pfam" id="PF01764"/>
    </source>
</evidence>
<dbReference type="PANTHER" id="PTHR45792:SF8">
    <property type="entry name" value="DIACYLGLYCEROL LIPASE-ALPHA"/>
    <property type="match status" value="1"/>
</dbReference>
<keyword evidence="12" id="KW-0472">Membrane</keyword>
<evidence type="ECO:0000313" key="16">
    <source>
        <dbReference type="EMBL" id="CBK23871.2"/>
    </source>
</evidence>
<dbReference type="GO" id="GO:0005886">
    <property type="term" value="C:plasma membrane"/>
    <property type="evidence" value="ECO:0007669"/>
    <property type="project" value="UniProtKB-SubCell"/>
</dbReference>
<evidence type="ECO:0000256" key="10">
    <source>
        <dbReference type="ARBA" id="ARBA00022989"/>
    </source>
</evidence>
<evidence type="ECO:0000256" key="11">
    <source>
        <dbReference type="ARBA" id="ARBA00023098"/>
    </source>
</evidence>
<comment type="catalytic activity">
    <reaction evidence="13">
        <text>a 1,2-diacyl-sn-glycerol + H2O = a 2-acylglycerol + a fatty acid + H(+)</text>
        <dbReference type="Rhea" id="RHEA:33275"/>
        <dbReference type="ChEBI" id="CHEBI:15377"/>
        <dbReference type="ChEBI" id="CHEBI:15378"/>
        <dbReference type="ChEBI" id="CHEBI:17389"/>
        <dbReference type="ChEBI" id="CHEBI:17815"/>
        <dbReference type="ChEBI" id="CHEBI:28868"/>
        <dbReference type="EC" id="3.1.1.116"/>
    </reaction>
    <physiologicalReaction direction="left-to-right" evidence="13">
        <dbReference type="Rhea" id="RHEA:33276"/>
    </physiologicalReaction>
</comment>
<keyword evidence="8" id="KW-0106">Calcium</keyword>
<keyword evidence="4" id="KW-0597">Phosphoprotein</keyword>
<evidence type="ECO:0000256" key="14">
    <source>
        <dbReference type="ARBA" id="ARBA00026104"/>
    </source>
</evidence>
<keyword evidence="3" id="KW-1003">Cell membrane</keyword>
<comment type="subcellular location">
    <subcellularLocation>
        <location evidence="2">Cell membrane</location>
        <topology evidence="2">Multi-pass membrane protein</topology>
    </subcellularLocation>
</comment>
<dbReference type="InterPro" id="IPR002921">
    <property type="entry name" value="Fungal_lipase-type"/>
</dbReference>
<comment type="cofactor">
    <cofactor evidence="1">
        <name>Ca(2+)</name>
        <dbReference type="ChEBI" id="CHEBI:29108"/>
    </cofactor>
</comment>
<reference evidence="16" key="1">
    <citation type="submission" date="2010-02" db="EMBL/GenBank/DDBJ databases">
        <title>Sequencing and annotation of the Blastocystis hominis genome.</title>
        <authorList>
            <person name="Wincker P."/>
        </authorList>
    </citation>
    <scope>NUCLEOTIDE SEQUENCE</scope>
    <source>
        <strain evidence="16">Singapore isolate B</strain>
    </source>
</reference>
<feature type="domain" description="Fungal lipase-type" evidence="15">
    <location>
        <begin position="155"/>
        <end position="222"/>
    </location>
</feature>
<organism evidence="16">
    <name type="scientific">Blastocystis hominis</name>
    <dbReference type="NCBI Taxonomy" id="12968"/>
    <lineage>
        <taxon>Eukaryota</taxon>
        <taxon>Sar</taxon>
        <taxon>Stramenopiles</taxon>
        <taxon>Bigyra</taxon>
        <taxon>Opalozoa</taxon>
        <taxon>Opalinata</taxon>
        <taxon>Blastocystidae</taxon>
        <taxon>Blastocystis</taxon>
    </lineage>
</organism>
<dbReference type="InterPro" id="IPR052214">
    <property type="entry name" value="DAG_Lipase-Related"/>
</dbReference>
<dbReference type="Pfam" id="PF01764">
    <property type="entry name" value="Lipase_3"/>
    <property type="match status" value="1"/>
</dbReference>
<dbReference type="PANTHER" id="PTHR45792">
    <property type="entry name" value="DIACYLGLYCEROL LIPASE HOMOLOG-RELATED"/>
    <property type="match status" value="1"/>
</dbReference>
<evidence type="ECO:0000256" key="2">
    <source>
        <dbReference type="ARBA" id="ARBA00004651"/>
    </source>
</evidence>
<dbReference type="RefSeq" id="XP_012897919.1">
    <property type="nucleotide sequence ID" value="XM_013042465.1"/>
</dbReference>
<dbReference type="OrthoDB" id="438440at2759"/>